<accession>A0A285ZWH6</accession>
<dbReference type="EMBL" id="OCMT01000002">
    <property type="protein sequence ID" value="SOD13994.1"/>
    <property type="molecule type" value="Genomic_DNA"/>
</dbReference>
<reference evidence="2" key="1">
    <citation type="submission" date="2017-09" db="EMBL/GenBank/DDBJ databases">
        <authorList>
            <person name="Varghese N."/>
            <person name="Submissions S."/>
        </authorList>
    </citation>
    <scope>NUCLEOTIDE SEQUENCE [LARGE SCALE GENOMIC DNA]</scope>
    <source>
        <strain evidence="2">CGMCC 1.12803</strain>
    </source>
</reference>
<dbReference type="RefSeq" id="WP_097130187.1">
    <property type="nucleotide sequence ID" value="NZ_SSBV01000002.1"/>
</dbReference>
<evidence type="ECO:0000313" key="1">
    <source>
        <dbReference type="EMBL" id="SOD13994.1"/>
    </source>
</evidence>
<evidence type="ECO:0000313" key="2">
    <source>
        <dbReference type="Proteomes" id="UP000219281"/>
    </source>
</evidence>
<name>A0A285ZWH6_9SPHI</name>
<keyword evidence="2" id="KW-1185">Reference proteome</keyword>
<sequence length="82" mass="8916">MIAAIMRTTLIIKKLPQLFDCALALAISSVPGIAETNGQTKALYKALAKQLLAEEIRSKRAMAIHTLHLLTRGRHGQHKSAA</sequence>
<organism evidence="1 2">
    <name type="scientific">Pedobacter xixiisoli</name>
    <dbReference type="NCBI Taxonomy" id="1476464"/>
    <lineage>
        <taxon>Bacteria</taxon>
        <taxon>Pseudomonadati</taxon>
        <taxon>Bacteroidota</taxon>
        <taxon>Sphingobacteriia</taxon>
        <taxon>Sphingobacteriales</taxon>
        <taxon>Sphingobacteriaceae</taxon>
        <taxon>Pedobacter</taxon>
    </lineage>
</organism>
<gene>
    <name evidence="1" type="ORF">SAMN06297358_1349</name>
</gene>
<protein>
    <submittedName>
        <fullName evidence="1">Uncharacterized protein</fullName>
    </submittedName>
</protein>
<dbReference type="AlphaFoldDB" id="A0A285ZWH6"/>
<proteinExistence type="predicted"/>
<dbReference type="Proteomes" id="UP000219281">
    <property type="component" value="Unassembled WGS sequence"/>
</dbReference>